<dbReference type="InterPro" id="IPR027417">
    <property type="entry name" value="P-loop_NTPase"/>
</dbReference>
<sequence>MTLSKKIVLLGHFGVGKTSIIRKFVTNEFSTDYKVTIGVHILKKEVELPNQNVSLIIWDLEGTDNIDLINKSYLLGAHGFIYVYDVTRPVTFSNLKENVEKLKQQFTKTTIKTVGNKIDLLENNIKSLGNDELIALTDVFSSAKTGDNIEELFKELTQDIIC</sequence>
<gene>
    <name evidence="3" type="ORF">ACFQ1O_05050</name>
</gene>
<protein>
    <submittedName>
        <fullName evidence="3">Rab family GTPase</fullName>
    </submittedName>
</protein>
<comment type="caution">
    <text evidence="3">The sequence shown here is derived from an EMBL/GenBank/DDBJ whole genome shotgun (WGS) entry which is preliminary data.</text>
</comment>
<evidence type="ECO:0000313" key="4">
    <source>
        <dbReference type="Proteomes" id="UP001596997"/>
    </source>
</evidence>
<evidence type="ECO:0000256" key="2">
    <source>
        <dbReference type="SAM" id="Coils"/>
    </source>
</evidence>
<dbReference type="CDD" id="cd00154">
    <property type="entry name" value="Rab"/>
    <property type="match status" value="1"/>
</dbReference>
<dbReference type="PANTHER" id="PTHR47978">
    <property type="match status" value="1"/>
</dbReference>
<proteinExistence type="predicted"/>
<keyword evidence="4" id="KW-1185">Reference proteome</keyword>
<dbReference type="Gene3D" id="3.40.50.300">
    <property type="entry name" value="P-loop containing nucleotide triphosphate hydrolases"/>
    <property type="match status" value="1"/>
</dbReference>
<dbReference type="SMART" id="SM00174">
    <property type="entry name" value="RHO"/>
    <property type="match status" value="1"/>
</dbReference>
<dbReference type="InterPro" id="IPR001806">
    <property type="entry name" value="Small_GTPase"/>
</dbReference>
<dbReference type="RefSeq" id="WP_377714003.1">
    <property type="nucleotide sequence ID" value="NZ_JBHTJM010000006.1"/>
</dbReference>
<dbReference type="PRINTS" id="PR00449">
    <property type="entry name" value="RASTRNSFRMNG"/>
</dbReference>
<dbReference type="SMART" id="SM00175">
    <property type="entry name" value="RAB"/>
    <property type="match status" value="1"/>
</dbReference>
<keyword evidence="2" id="KW-0175">Coiled coil</keyword>
<dbReference type="InterPro" id="IPR005225">
    <property type="entry name" value="Small_GTP-bd"/>
</dbReference>
<evidence type="ECO:0000313" key="3">
    <source>
        <dbReference type="EMBL" id="MFD0963364.1"/>
    </source>
</evidence>
<keyword evidence="1" id="KW-0547">Nucleotide-binding</keyword>
<dbReference type="SUPFAM" id="SSF52540">
    <property type="entry name" value="P-loop containing nucleoside triphosphate hydrolases"/>
    <property type="match status" value="1"/>
</dbReference>
<dbReference type="Proteomes" id="UP001596997">
    <property type="component" value="Unassembled WGS sequence"/>
</dbReference>
<evidence type="ECO:0000256" key="1">
    <source>
        <dbReference type="ARBA" id="ARBA00022741"/>
    </source>
</evidence>
<dbReference type="SMART" id="SM00173">
    <property type="entry name" value="RAS"/>
    <property type="match status" value="1"/>
</dbReference>
<organism evidence="3 4">
    <name type="scientific">Pseudofulvibacter geojedonensis</name>
    <dbReference type="NCBI Taxonomy" id="1123758"/>
    <lineage>
        <taxon>Bacteria</taxon>
        <taxon>Pseudomonadati</taxon>
        <taxon>Bacteroidota</taxon>
        <taxon>Flavobacteriia</taxon>
        <taxon>Flavobacteriales</taxon>
        <taxon>Flavobacteriaceae</taxon>
        <taxon>Pseudofulvibacter</taxon>
    </lineage>
</organism>
<feature type="coiled-coil region" evidence="2">
    <location>
        <begin position="92"/>
        <end position="131"/>
    </location>
</feature>
<accession>A0ABW3I114</accession>
<reference evidence="4" key="1">
    <citation type="journal article" date="2019" name="Int. J. Syst. Evol. Microbiol.">
        <title>The Global Catalogue of Microorganisms (GCM) 10K type strain sequencing project: providing services to taxonomists for standard genome sequencing and annotation.</title>
        <authorList>
            <consortium name="The Broad Institute Genomics Platform"/>
            <consortium name="The Broad Institute Genome Sequencing Center for Infectious Disease"/>
            <person name="Wu L."/>
            <person name="Ma J."/>
        </authorList>
    </citation>
    <scope>NUCLEOTIDE SEQUENCE [LARGE SCALE GENOMIC DNA]</scope>
    <source>
        <strain evidence="4">CCUG 62114</strain>
    </source>
</reference>
<name>A0ABW3I114_9FLAO</name>
<dbReference type="NCBIfam" id="TIGR00231">
    <property type="entry name" value="small_GTP"/>
    <property type="match status" value="1"/>
</dbReference>
<dbReference type="EMBL" id="JBHTJM010000006">
    <property type="protein sequence ID" value="MFD0963364.1"/>
    <property type="molecule type" value="Genomic_DNA"/>
</dbReference>
<dbReference type="PROSITE" id="PS51419">
    <property type="entry name" value="RAB"/>
    <property type="match status" value="1"/>
</dbReference>
<dbReference type="Pfam" id="PF00071">
    <property type="entry name" value="Ras"/>
    <property type="match status" value="1"/>
</dbReference>